<evidence type="ECO:0000256" key="1">
    <source>
        <dbReference type="ARBA" id="ARBA00022737"/>
    </source>
</evidence>
<dbReference type="SMART" id="SM00248">
    <property type="entry name" value="ANK"/>
    <property type="match status" value="4"/>
</dbReference>
<dbReference type="KEGG" id="ttt:THITE_2109454"/>
<proteinExistence type="predicted"/>
<keyword evidence="2 3" id="KW-0040">ANK repeat</keyword>
<dbReference type="InterPro" id="IPR051165">
    <property type="entry name" value="Multifunctional_ANK_Repeat"/>
</dbReference>
<gene>
    <name evidence="4" type="ORF">THITE_2109454</name>
</gene>
<dbReference type="PROSITE" id="PS50297">
    <property type="entry name" value="ANK_REP_REGION"/>
    <property type="match status" value="1"/>
</dbReference>
<dbReference type="InterPro" id="IPR036770">
    <property type="entry name" value="Ankyrin_rpt-contain_sf"/>
</dbReference>
<reference evidence="4 5" key="1">
    <citation type="journal article" date="2011" name="Nat. Biotechnol.">
        <title>Comparative genomic analysis of the thermophilic biomass-degrading fungi Myceliophthora thermophila and Thielavia terrestris.</title>
        <authorList>
            <person name="Berka R.M."/>
            <person name="Grigoriev I.V."/>
            <person name="Otillar R."/>
            <person name="Salamov A."/>
            <person name="Grimwood J."/>
            <person name="Reid I."/>
            <person name="Ishmael N."/>
            <person name="John T."/>
            <person name="Darmond C."/>
            <person name="Moisan M.-C."/>
            <person name="Henrissat B."/>
            <person name="Coutinho P.M."/>
            <person name="Lombard V."/>
            <person name="Natvig D.O."/>
            <person name="Lindquist E."/>
            <person name="Schmutz J."/>
            <person name="Lucas S."/>
            <person name="Harris P."/>
            <person name="Powlowski J."/>
            <person name="Bellemare A."/>
            <person name="Taylor D."/>
            <person name="Butler G."/>
            <person name="de Vries R.P."/>
            <person name="Allijn I.E."/>
            <person name="van den Brink J."/>
            <person name="Ushinsky S."/>
            <person name="Storms R."/>
            <person name="Powell A.J."/>
            <person name="Paulsen I.T."/>
            <person name="Elbourne L.D.H."/>
            <person name="Baker S.E."/>
            <person name="Magnuson J."/>
            <person name="LaBoissiere S."/>
            <person name="Clutterbuck A.J."/>
            <person name="Martinez D."/>
            <person name="Wogulis M."/>
            <person name="de Leon A.L."/>
            <person name="Rey M.W."/>
            <person name="Tsang A."/>
        </authorList>
    </citation>
    <scope>NUCLEOTIDE SEQUENCE [LARGE SCALE GENOMIC DNA]</scope>
    <source>
        <strain evidence="5">ATCC 38088 / NRRL 8126</strain>
    </source>
</reference>
<name>G2QVS7_THETT</name>
<dbReference type="Proteomes" id="UP000008181">
    <property type="component" value="Chromosome 1"/>
</dbReference>
<evidence type="ECO:0000256" key="2">
    <source>
        <dbReference type="ARBA" id="ARBA00023043"/>
    </source>
</evidence>
<dbReference type="OrthoDB" id="10252171at2759"/>
<dbReference type="AlphaFoldDB" id="G2QVS7"/>
<dbReference type="EMBL" id="CP003009">
    <property type="protein sequence ID" value="AEO63858.1"/>
    <property type="molecule type" value="Genomic_DNA"/>
</dbReference>
<evidence type="ECO:0000313" key="4">
    <source>
        <dbReference type="EMBL" id="AEO63858.1"/>
    </source>
</evidence>
<keyword evidence="5" id="KW-1185">Reference proteome</keyword>
<dbReference type="PANTHER" id="PTHR24123">
    <property type="entry name" value="ANKYRIN REPEAT-CONTAINING"/>
    <property type="match status" value="1"/>
</dbReference>
<dbReference type="eggNOG" id="KOG0504">
    <property type="taxonomic scope" value="Eukaryota"/>
</dbReference>
<dbReference type="Pfam" id="PF12796">
    <property type="entry name" value="Ank_2"/>
    <property type="match status" value="1"/>
</dbReference>
<dbReference type="PANTHER" id="PTHR24123:SF33">
    <property type="entry name" value="PROTEIN HOS4"/>
    <property type="match status" value="1"/>
</dbReference>
<dbReference type="SUPFAM" id="SSF48403">
    <property type="entry name" value="Ankyrin repeat"/>
    <property type="match status" value="1"/>
</dbReference>
<dbReference type="Gene3D" id="1.25.40.20">
    <property type="entry name" value="Ankyrin repeat-containing domain"/>
    <property type="match status" value="2"/>
</dbReference>
<organism evidence="4 5">
    <name type="scientific">Thermothielavioides terrestris (strain ATCC 38088 / NRRL 8126)</name>
    <name type="common">Thielavia terrestris</name>
    <dbReference type="NCBI Taxonomy" id="578455"/>
    <lineage>
        <taxon>Eukaryota</taxon>
        <taxon>Fungi</taxon>
        <taxon>Dikarya</taxon>
        <taxon>Ascomycota</taxon>
        <taxon>Pezizomycotina</taxon>
        <taxon>Sordariomycetes</taxon>
        <taxon>Sordariomycetidae</taxon>
        <taxon>Sordariales</taxon>
        <taxon>Chaetomiaceae</taxon>
        <taxon>Thermothielavioides</taxon>
        <taxon>Thermothielavioides terrestris</taxon>
    </lineage>
</organism>
<dbReference type="HOGENOM" id="CLU_064330_0_1_1"/>
<sequence length="318" mass="35550">MDWNLFSFHHCNSTFTVGLTPLYLTMPLSPSHPLLNRIPRPRRETPDHVIDQLKEAVSADDMDTFREVLSVQTRISELVDVMSEALVCDHAGAAYQLLRRGMAPNRVFARKAIAARAKKCLAVFFDFGWDVNEPVNATETSVFAYAFADRDMALWLLERGADLNVRPVIDITPLSHAVKYATPDLLRELLDRGGDVQKGEVLQHALNRSTDVVTVLGMLLDKGAPLNAVMYANHPGSWRMYFFLERGTPLHKAATIGNAEAVRFLLDRGADPSIPNSKGRKALECAERAGHKEIVEMLANERVGHSKRLPTKRRSVAR</sequence>
<accession>G2QVS7</accession>
<evidence type="ECO:0000256" key="3">
    <source>
        <dbReference type="PROSITE-ProRule" id="PRU00023"/>
    </source>
</evidence>
<keyword evidence="1" id="KW-0677">Repeat</keyword>
<dbReference type="InterPro" id="IPR002110">
    <property type="entry name" value="Ankyrin_rpt"/>
</dbReference>
<feature type="repeat" description="ANK" evidence="3">
    <location>
        <begin position="245"/>
        <end position="277"/>
    </location>
</feature>
<dbReference type="PROSITE" id="PS50088">
    <property type="entry name" value="ANK_REPEAT"/>
    <property type="match status" value="1"/>
</dbReference>
<evidence type="ECO:0000313" key="5">
    <source>
        <dbReference type="Proteomes" id="UP000008181"/>
    </source>
</evidence>
<protein>
    <submittedName>
        <fullName evidence="4">Uncharacterized protein</fullName>
    </submittedName>
</protein>
<dbReference type="GeneID" id="11521234"/>
<dbReference type="RefSeq" id="XP_003650194.1">
    <property type="nucleotide sequence ID" value="XM_003650146.1"/>
</dbReference>